<evidence type="ECO:0000256" key="2">
    <source>
        <dbReference type="SAM" id="SignalP"/>
    </source>
</evidence>
<feature type="domain" description="Beta-lactamase-related" evidence="3">
    <location>
        <begin position="69"/>
        <end position="361"/>
    </location>
</feature>
<dbReference type="Gene3D" id="3.40.710.10">
    <property type="entry name" value="DD-peptidase/beta-lactamase superfamily"/>
    <property type="match status" value="1"/>
</dbReference>
<name>A0A1G8B1V7_9ACTN</name>
<proteinExistence type="predicted"/>
<keyword evidence="4" id="KW-0121">Carboxypeptidase</keyword>
<evidence type="ECO:0000256" key="1">
    <source>
        <dbReference type="SAM" id="MobiDB-lite"/>
    </source>
</evidence>
<evidence type="ECO:0000259" key="3">
    <source>
        <dbReference type="Pfam" id="PF00144"/>
    </source>
</evidence>
<sequence>MAFARPARRSLTIMGLSAALIAAAAPAAVADPVPAAAPSPAPSPESSATAAPSLDRRELRRTLDAMHTAGMYGTYSAVRDGYARWTGAAGVADVDTKRPVRSWMHHRIGSLTKTYVAVAVLQQVKKGKIELDAPIGRYLPDLVPGERGQKVTVRMLLNHTSGIQDYDHVIFNSVESLEEVRTRTFKPEELVAFGMNQPPTNEPGGLWSYSNTNYILAGLLLTKVTGIDAEDYITRHVIRPAGLHNTYFPRTPRIAGPHSKAYENLHGFFDPPRDFSVYNMSWASTAGAIVSTAEEVNRFYRLLLGGKILGQSELREMLTTVPVHDGAGNVVMDYGLGIYKQGLPCGDFWGHDGGVIGMATQTLSTPDGRRQMTIGMNLIKYQKLGPDGWPQPHPIDYALVDHLLQALCGSTGTTAKSAGQTYVPFPTERFSVKR</sequence>
<dbReference type="STRING" id="504805.SAMN05421505_11395"/>
<feature type="signal peptide" evidence="2">
    <location>
        <begin position="1"/>
        <end position="30"/>
    </location>
</feature>
<dbReference type="EMBL" id="FNCN01000013">
    <property type="protein sequence ID" value="SDH27249.1"/>
    <property type="molecule type" value="Genomic_DNA"/>
</dbReference>
<dbReference type="InterPro" id="IPR012338">
    <property type="entry name" value="Beta-lactam/transpept-like"/>
</dbReference>
<accession>A0A1G8B1V7</accession>
<keyword evidence="4" id="KW-0645">Protease</keyword>
<keyword evidence="4" id="KW-0378">Hydrolase</keyword>
<evidence type="ECO:0000313" key="4">
    <source>
        <dbReference type="EMBL" id="SDH27249.1"/>
    </source>
</evidence>
<dbReference type="GO" id="GO:0004180">
    <property type="term" value="F:carboxypeptidase activity"/>
    <property type="evidence" value="ECO:0007669"/>
    <property type="project" value="UniProtKB-KW"/>
</dbReference>
<organism evidence="4 5">
    <name type="scientific">Sinosporangium album</name>
    <dbReference type="NCBI Taxonomy" id="504805"/>
    <lineage>
        <taxon>Bacteria</taxon>
        <taxon>Bacillati</taxon>
        <taxon>Actinomycetota</taxon>
        <taxon>Actinomycetes</taxon>
        <taxon>Streptosporangiales</taxon>
        <taxon>Streptosporangiaceae</taxon>
        <taxon>Sinosporangium</taxon>
    </lineage>
</organism>
<gene>
    <name evidence="4" type="ORF">SAMN05421505_11395</name>
</gene>
<evidence type="ECO:0000313" key="5">
    <source>
        <dbReference type="Proteomes" id="UP000198923"/>
    </source>
</evidence>
<dbReference type="OrthoDB" id="3499702at2"/>
<dbReference type="Proteomes" id="UP000198923">
    <property type="component" value="Unassembled WGS sequence"/>
</dbReference>
<dbReference type="PANTHER" id="PTHR46825">
    <property type="entry name" value="D-ALANYL-D-ALANINE-CARBOXYPEPTIDASE/ENDOPEPTIDASE AMPH"/>
    <property type="match status" value="1"/>
</dbReference>
<keyword evidence="2" id="KW-0732">Signal</keyword>
<reference evidence="4" key="1">
    <citation type="submission" date="2016-10" db="EMBL/GenBank/DDBJ databases">
        <authorList>
            <person name="de Groot N.N."/>
        </authorList>
    </citation>
    <scope>NUCLEOTIDE SEQUENCE [LARGE SCALE GENOMIC DNA]</scope>
    <source>
        <strain evidence="4">CPCC 201354</strain>
    </source>
</reference>
<dbReference type="InterPro" id="IPR001466">
    <property type="entry name" value="Beta-lactam-related"/>
</dbReference>
<feature type="chain" id="PRO_5011580412" evidence="2">
    <location>
        <begin position="31"/>
        <end position="434"/>
    </location>
</feature>
<dbReference type="PANTHER" id="PTHR46825:SF7">
    <property type="entry name" value="D-ALANYL-D-ALANINE CARBOXYPEPTIDASE"/>
    <property type="match status" value="1"/>
</dbReference>
<protein>
    <submittedName>
        <fullName evidence="4">D-alanyl-D-alanine carboxypeptidase</fullName>
    </submittedName>
</protein>
<dbReference type="RefSeq" id="WP_093171229.1">
    <property type="nucleotide sequence ID" value="NZ_FNCN01000013.1"/>
</dbReference>
<dbReference type="AlphaFoldDB" id="A0A1G8B1V7"/>
<feature type="region of interest" description="Disordered" evidence="1">
    <location>
        <begin position="32"/>
        <end position="55"/>
    </location>
</feature>
<dbReference type="InterPro" id="IPR050491">
    <property type="entry name" value="AmpC-like"/>
</dbReference>
<dbReference type="SUPFAM" id="SSF56601">
    <property type="entry name" value="beta-lactamase/transpeptidase-like"/>
    <property type="match status" value="1"/>
</dbReference>
<dbReference type="Pfam" id="PF00144">
    <property type="entry name" value="Beta-lactamase"/>
    <property type="match status" value="1"/>
</dbReference>
<keyword evidence="5" id="KW-1185">Reference proteome</keyword>
<feature type="compositionally biased region" description="Low complexity" evidence="1">
    <location>
        <begin position="44"/>
        <end position="53"/>
    </location>
</feature>